<evidence type="ECO:0000259" key="3">
    <source>
        <dbReference type="PROSITE" id="PS50102"/>
    </source>
</evidence>
<dbReference type="EMBL" id="HF936048">
    <property type="protein sequence ID" value="CCX33339.1"/>
    <property type="molecule type" value="Genomic_DNA"/>
</dbReference>
<dbReference type="Gene3D" id="3.30.70.330">
    <property type="match status" value="1"/>
</dbReference>
<dbReference type="InterPro" id="IPR000504">
    <property type="entry name" value="RRM_dom"/>
</dbReference>
<feature type="compositionally biased region" description="Basic and acidic residues" evidence="2">
    <location>
        <begin position="283"/>
        <end position="292"/>
    </location>
</feature>
<dbReference type="SUPFAM" id="SSF54928">
    <property type="entry name" value="RNA-binding domain, RBD"/>
    <property type="match status" value="1"/>
</dbReference>
<protein>
    <submittedName>
        <fullName evidence="4">Similar to Protein vip1 acc. no. P87216</fullName>
    </submittedName>
</protein>
<dbReference type="InterPro" id="IPR012677">
    <property type="entry name" value="Nucleotide-bd_a/b_plait_sf"/>
</dbReference>
<dbReference type="OMA" id="TQEMKPR"/>
<dbReference type="eggNOG" id="ENOG502S19D">
    <property type="taxonomic scope" value="Eukaryota"/>
</dbReference>
<keyword evidence="5" id="KW-1185">Reference proteome</keyword>
<evidence type="ECO:0000313" key="4">
    <source>
        <dbReference type="EMBL" id="CCX33339.1"/>
    </source>
</evidence>
<feature type="domain" description="RRM" evidence="3">
    <location>
        <begin position="4"/>
        <end position="81"/>
    </location>
</feature>
<dbReference type="PROSITE" id="PS50102">
    <property type="entry name" value="RRM"/>
    <property type="match status" value="1"/>
</dbReference>
<dbReference type="SMART" id="SM00360">
    <property type="entry name" value="RRM"/>
    <property type="match status" value="1"/>
</dbReference>
<dbReference type="PANTHER" id="PTHR32343">
    <property type="entry name" value="SERINE/ARGININE-RICH SPLICING FACTOR"/>
    <property type="match status" value="1"/>
</dbReference>
<feature type="region of interest" description="Disordered" evidence="2">
    <location>
        <begin position="272"/>
        <end position="292"/>
    </location>
</feature>
<accession>U4LMJ3</accession>
<keyword evidence="1" id="KW-0694">RNA-binding</keyword>
<dbReference type="Proteomes" id="UP000018144">
    <property type="component" value="Unassembled WGS sequence"/>
</dbReference>
<dbReference type="AlphaFoldDB" id="U4LMJ3"/>
<gene>
    <name evidence="4" type="ORF">PCON_01020</name>
</gene>
<dbReference type="Pfam" id="PF00076">
    <property type="entry name" value="RRM_1"/>
    <property type="match status" value="1"/>
</dbReference>
<organism evidence="4 5">
    <name type="scientific">Pyronema omphalodes (strain CBS 100304)</name>
    <name type="common">Pyronema confluens</name>
    <dbReference type="NCBI Taxonomy" id="1076935"/>
    <lineage>
        <taxon>Eukaryota</taxon>
        <taxon>Fungi</taxon>
        <taxon>Dikarya</taxon>
        <taxon>Ascomycota</taxon>
        <taxon>Pezizomycotina</taxon>
        <taxon>Pezizomycetes</taxon>
        <taxon>Pezizales</taxon>
        <taxon>Pyronemataceae</taxon>
        <taxon>Pyronema</taxon>
    </lineage>
</organism>
<evidence type="ECO:0000313" key="5">
    <source>
        <dbReference type="Proteomes" id="UP000018144"/>
    </source>
</evidence>
<evidence type="ECO:0000256" key="1">
    <source>
        <dbReference type="PROSITE-ProRule" id="PRU00176"/>
    </source>
</evidence>
<name>U4LMJ3_PYROM</name>
<reference evidence="4 5" key="1">
    <citation type="journal article" date="2013" name="PLoS Genet.">
        <title>The genome and development-dependent transcriptomes of Pyronema confluens: a window into fungal evolution.</title>
        <authorList>
            <person name="Traeger S."/>
            <person name="Altegoer F."/>
            <person name="Freitag M."/>
            <person name="Gabaldon T."/>
            <person name="Kempken F."/>
            <person name="Kumar A."/>
            <person name="Marcet-Houben M."/>
            <person name="Poggeler S."/>
            <person name="Stajich J.E."/>
            <person name="Nowrousian M."/>
        </authorList>
    </citation>
    <scope>NUCLEOTIDE SEQUENCE [LARGE SCALE GENOMIC DNA]</scope>
    <source>
        <strain evidence="5">CBS 100304</strain>
        <tissue evidence="4">Vegetative mycelium</tissue>
    </source>
</reference>
<dbReference type="STRING" id="1076935.U4LMJ3"/>
<sequence length="292" mass="30965">MTGSTVHVKNIASSTTETELTNFFSFCGKITAHTLTPESGAPDSPLSATITFNSPSAASTAVLLDGTPLNHVPLQVTAAHSIEEIAGSHLAPTAAIGPDGEIPQEAKPRSTIFAEYLASGYLIGDTALHKGIELDKKHQITPKFAGALTSAFNFVENKLGATQRARAVNEQYHVTEKAWGFTGGLARYFEKALDNPTGQKVRHFYESSEKQILDIHTEAKRLAELKKEKRRSRSGSQEAGFACSCPGITGECSCEPGSCKCEGCSNKMAAAAAAKEPTPAKPAVDEKPPAYA</sequence>
<dbReference type="InterPro" id="IPR035979">
    <property type="entry name" value="RBD_domain_sf"/>
</dbReference>
<evidence type="ECO:0000256" key="2">
    <source>
        <dbReference type="SAM" id="MobiDB-lite"/>
    </source>
</evidence>
<dbReference type="PANTHER" id="PTHR32343:SF10">
    <property type="entry name" value="RNA-BINDING REGION RNP-1 DOMAIN-CONTAINING PROTEIN"/>
    <property type="match status" value="1"/>
</dbReference>
<dbReference type="OrthoDB" id="7763451at2759"/>
<proteinExistence type="predicted"/>
<dbReference type="GO" id="GO:0003723">
    <property type="term" value="F:RNA binding"/>
    <property type="evidence" value="ECO:0007669"/>
    <property type="project" value="UniProtKB-UniRule"/>
</dbReference>